<reference evidence="1" key="1">
    <citation type="submission" date="2021-02" db="EMBL/GenBank/DDBJ databases">
        <authorList>
            <person name="Nowell W R."/>
        </authorList>
    </citation>
    <scope>NUCLEOTIDE SEQUENCE</scope>
</reference>
<proteinExistence type="predicted"/>
<organism evidence="1 2">
    <name type="scientific">Rotaria magnacalcarata</name>
    <dbReference type="NCBI Taxonomy" id="392030"/>
    <lineage>
        <taxon>Eukaryota</taxon>
        <taxon>Metazoa</taxon>
        <taxon>Spiralia</taxon>
        <taxon>Gnathifera</taxon>
        <taxon>Rotifera</taxon>
        <taxon>Eurotatoria</taxon>
        <taxon>Bdelloidea</taxon>
        <taxon>Philodinida</taxon>
        <taxon>Philodinidae</taxon>
        <taxon>Rotaria</taxon>
    </lineage>
</organism>
<protein>
    <submittedName>
        <fullName evidence="1">Uncharacterized protein</fullName>
    </submittedName>
</protein>
<evidence type="ECO:0000313" key="1">
    <source>
        <dbReference type="EMBL" id="CAF3940463.1"/>
    </source>
</evidence>
<gene>
    <name evidence="1" type="ORF">SMN809_LOCUS8695</name>
</gene>
<dbReference type="Proteomes" id="UP000676336">
    <property type="component" value="Unassembled WGS sequence"/>
</dbReference>
<sequence length="103" mass="11341">ISPTQNTKKYVTQLKSVLTSEPSTSQIPVIAESNSNESSSTSVLEPFVKPIVHHSYLLSPEQTRSPTLTTFHTSRKVHITEQASFQTETIVAPTNNCIIQTSI</sequence>
<accession>A0A8S2M970</accession>
<name>A0A8S2M970_9BILA</name>
<evidence type="ECO:0000313" key="2">
    <source>
        <dbReference type="Proteomes" id="UP000676336"/>
    </source>
</evidence>
<dbReference type="AlphaFoldDB" id="A0A8S2M970"/>
<comment type="caution">
    <text evidence="1">The sequence shown here is derived from an EMBL/GenBank/DDBJ whole genome shotgun (WGS) entry which is preliminary data.</text>
</comment>
<feature type="non-terminal residue" evidence="1">
    <location>
        <position position="1"/>
    </location>
</feature>
<dbReference type="EMBL" id="CAJOBI010002706">
    <property type="protein sequence ID" value="CAF3940463.1"/>
    <property type="molecule type" value="Genomic_DNA"/>
</dbReference>